<feature type="compositionally biased region" description="Low complexity" evidence="1">
    <location>
        <begin position="28"/>
        <end position="45"/>
    </location>
</feature>
<proteinExistence type="predicted"/>
<feature type="region of interest" description="Disordered" evidence="1">
    <location>
        <begin position="1"/>
        <end position="47"/>
    </location>
</feature>
<feature type="domain" description="Hpc2-related" evidence="2">
    <location>
        <begin position="134"/>
        <end position="182"/>
    </location>
</feature>
<dbReference type="AlphaFoldDB" id="A0A1D1YC36"/>
<feature type="compositionally biased region" description="Low complexity" evidence="1">
    <location>
        <begin position="7"/>
        <end position="20"/>
    </location>
</feature>
<name>A0A1D1YC36_9ARAE</name>
<dbReference type="InterPro" id="IPR014840">
    <property type="entry name" value="HRD"/>
</dbReference>
<protein>
    <submittedName>
        <fullName evidence="3">Ubinuclein-1</fullName>
    </submittedName>
</protein>
<dbReference type="EMBL" id="GDJX01015725">
    <property type="protein sequence ID" value="JAT52211.1"/>
    <property type="molecule type" value="Transcribed_RNA"/>
</dbReference>
<feature type="region of interest" description="Disordered" evidence="1">
    <location>
        <begin position="713"/>
        <end position="744"/>
    </location>
</feature>
<dbReference type="PANTHER" id="PTHR21669">
    <property type="entry name" value="CAPZ-INTERACTING PROTEIN AND RELATED PROTEINS"/>
    <property type="match status" value="1"/>
</dbReference>
<gene>
    <name evidence="3" type="primary">UBN1_2</name>
    <name evidence="3" type="ORF">g.83875</name>
</gene>
<reference evidence="3" key="1">
    <citation type="submission" date="2015-07" db="EMBL/GenBank/DDBJ databases">
        <title>Transcriptome Assembly of Anthurium amnicola.</title>
        <authorList>
            <person name="Suzuki J."/>
        </authorList>
    </citation>
    <scope>NUCLEOTIDE SEQUENCE</scope>
</reference>
<evidence type="ECO:0000313" key="3">
    <source>
        <dbReference type="EMBL" id="JAT52211.1"/>
    </source>
</evidence>
<dbReference type="GO" id="GO:0006325">
    <property type="term" value="P:chromatin organization"/>
    <property type="evidence" value="ECO:0007669"/>
    <property type="project" value="TreeGrafter"/>
</dbReference>
<evidence type="ECO:0000259" key="2">
    <source>
        <dbReference type="Pfam" id="PF08729"/>
    </source>
</evidence>
<dbReference type="Pfam" id="PF08729">
    <property type="entry name" value="HUN"/>
    <property type="match status" value="1"/>
</dbReference>
<dbReference type="GO" id="GO:0005634">
    <property type="term" value="C:nucleus"/>
    <property type="evidence" value="ECO:0007669"/>
    <property type="project" value="TreeGrafter"/>
</dbReference>
<accession>A0A1D1YC36</accession>
<feature type="compositionally biased region" description="Acidic residues" evidence="1">
    <location>
        <begin position="132"/>
        <end position="152"/>
    </location>
</feature>
<organism evidence="3">
    <name type="scientific">Anthurium amnicola</name>
    <dbReference type="NCBI Taxonomy" id="1678845"/>
    <lineage>
        <taxon>Eukaryota</taxon>
        <taxon>Viridiplantae</taxon>
        <taxon>Streptophyta</taxon>
        <taxon>Embryophyta</taxon>
        <taxon>Tracheophyta</taxon>
        <taxon>Spermatophyta</taxon>
        <taxon>Magnoliopsida</taxon>
        <taxon>Liliopsida</taxon>
        <taxon>Araceae</taxon>
        <taxon>Pothoideae</taxon>
        <taxon>Potheae</taxon>
        <taxon>Anthurium</taxon>
    </lineage>
</organism>
<feature type="region of interest" description="Disordered" evidence="1">
    <location>
        <begin position="69"/>
        <end position="152"/>
    </location>
</feature>
<feature type="region of interest" description="Disordered" evidence="1">
    <location>
        <begin position="664"/>
        <end position="701"/>
    </location>
</feature>
<sequence length="744" mass="82889">MEEEKGTASSSARGTSSLTPSGPPPVASPSSSHAATEAAAEASTSQRQRFAVELRLGETTIVSWKRLVRESNKVNGEPSAPSGPPPVLESRMAQAAAAEPMENERKDAQPPPNRFSAVVEKIERLYMGKESSDEEELDDAPDDDQYDTEDSFIDDSELNEYFEVEKSATKHNGFFVNRGTLERIEPSTSAPNLAPKKRSRKYSTKITSVKDGEHTANELVNVGSVRMKAAARNAPLGKGSSSPENCQEGKILKNRLDRSVQMCRRKSTDPTVKLDSLPSMKMQNKDFLASSAEDKVCNQLFGATQSGDPANKLRPTEFFDDVNLSSREKGVSSQVKPQPRLVKENEVESFTKPCHMVKNGISDLPDLNSSVNMYPLQGAKSSWVKEASGIIRPKGTTLERAIRDLEKIVVSCRPPNMDIQECDGSSQLVKKRLPKEVKQKLAKVARLGASQGKVKEEDLLDRLMGILGHLVQRRTLKRNLKEMVELGLSAKQMKADMFHQIKKEVVEMIKMWIMNLKTKVPEQQDRFSDDFQEVTLKVKYCMDDAIEDKICDLYDLFVEGMDEDKGPQMRKLYVELAELWPNGYMDKAGIKRAICRAKERKKTLYRQQDRNERIRRKKMSPAVRMEDNFTLALQARALPNTPDSNGQVLTYADKATSNQPFPPSMRMSEHSTSLNCSAQHLGSKNPDKIRGSGISMDPGEGIKVDAATLKKKLKRKSETEPGETVVHLNSPSYCAKEKTNASKA</sequence>
<feature type="compositionally biased region" description="Basic and acidic residues" evidence="1">
    <location>
        <begin position="735"/>
        <end position="744"/>
    </location>
</feature>
<feature type="compositionally biased region" description="Basic and acidic residues" evidence="1">
    <location>
        <begin position="120"/>
        <end position="131"/>
    </location>
</feature>
<feature type="compositionally biased region" description="Polar residues" evidence="1">
    <location>
        <begin position="670"/>
        <end position="682"/>
    </location>
</feature>
<evidence type="ECO:0000256" key="1">
    <source>
        <dbReference type="SAM" id="MobiDB-lite"/>
    </source>
</evidence>
<dbReference type="PANTHER" id="PTHR21669:SF28">
    <property type="entry name" value="YEMANUCLEIN"/>
    <property type="match status" value="1"/>
</dbReference>